<evidence type="ECO:0000313" key="2">
    <source>
        <dbReference type="Proteomes" id="UP001151760"/>
    </source>
</evidence>
<organism evidence="1 2">
    <name type="scientific">Tanacetum coccineum</name>
    <dbReference type="NCBI Taxonomy" id="301880"/>
    <lineage>
        <taxon>Eukaryota</taxon>
        <taxon>Viridiplantae</taxon>
        <taxon>Streptophyta</taxon>
        <taxon>Embryophyta</taxon>
        <taxon>Tracheophyta</taxon>
        <taxon>Spermatophyta</taxon>
        <taxon>Magnoliopsida</taxon>
        <taxon>eudicotyledons</taxon>
        <taxon>Gunneridae</taxon>
        <taxon>Pentapetalae</taxon>
        <taxon>asterids</taxon>
        <taxon>campanulids</taxon>
        <taxon>Asterales</taxon>
        <taxon>Asteraceae</taxon>
        <taxon>Asteroideae</taxon>
        <taxon>Anthemideae</taxon>
        <taxon>Anthemidinae</taxon>
        <taxon>Tanacetum</taxon>
    </lineage>
</organism>
<proteinExistence type="predicted"/>
<gene>
    <name evidence="1" type="ORF">Tco_0824381</name>
</gene>
<comment type="caution">
    <text evidence="1">The sequence shown here is derived from an EMBL/GenBank/DDBJ whole genome shotgun (WGS) entry which is preliminary data.</text>
</comment>
<dbReference type="Proteomes" id="UP001151760">
    <property type="component" value="Unassembled WGS sequence"/>
</dbReference>
<reference evidence="1" key="1">
    <citation type="journal article" date="2022" name="Int. J. Mol. Sci.">
        <title>Draft Genome of Tanacetum Coccineum: Genomic Comparison of Closely Related Tanacetum-Family Plants.</title>
        <authorList>
            <person name="Yamashiro T."/>
            <person name="Shiraishi A."/>
            <person name="Nakayama K."/>
            <person name="Satake H."/>
        </authorList>
    </citation>
    <scope>NUCLEOTIDE SEQUENCE</scope>
</reference>
<keyword evidence="2" id="KW-1185">Reference proteome</keyword>
<accession>A0ABQ5AN93</accession>
<protein>
    <submittedName>
        <fullName evidence="1">Uncharacterized protein</fullName>
    </submittedName>
</protein>
<evidence type="ECO:0000313" key="1">
    <source>
        <dbReference type="EMBL" id="GJT03212.1"/>
    </source>
</evidence>
<reference evidence="1" key="2">
    <citation type="submission" date="2022-01" db="EMBL/GenBank/DDBJ databases">
        <authorList>
            <person name="Yamashiro T."/>
            <person name="Shiraishi A."/>
            <person name="Satake H."/>
            <person name="Nakayama K."/>
        </authorList>
    </citation>
    <scope>NUCLEOTIDE SEQUENCE</scope>
</reference>
<dbReference type="EMBL" id="BQNB010012408">
    <property type="protein sequence ID" value="GJT03212.1"/>
    <property type="molecule type" value="Genomic_DNA"/>
</dbReference>
<sequence>MYNKGVINDPSVCKTVVDQFLTPMEMVRLEALSSDQLTAKMSVFHCLMMSYGGELLARYHSFLQSHRLNDKLSASDASFAKSKAKGKERKKKIKSLTKSLDNLHAELADLKWAVVLEADDDIK</sequence>
<name>A0ABQ5AN93_9ASTR</name>